<evidence type="ECO:0000259" key="2">
    <source>
        <dbReference type="PROSITE" id="PS51833"/>
    </source>
</evidence>
<proteinExistence type="predicted"/>
<dbReference type="Proteomes" id="UP000244892">
    <property type="component" value="Chromosome"/>
</dbReference>
<dbReference type="InterPro" id="IPR013976">
    <property type="entry name" value="HDOD"/>
</dbReference>
<dbReference type="PANTHER" id="PTHR33525">
    <property type="match status" value="1"/>
</dbReference>
<feature type="domain" description="HDOD" evidence="2">
    <location>
        <begin position="292"/>
        <end position="507"/>
    </location>
</feature>
<dbReference type="InterPro" id="IPR000719">
    <property type="entry name" value="Prot_kinase_dom"/>
</dbReference>
<dbReference type="AlphaFoldDB" id="A0A2U8FT75"/>
<dbReference type="Gene3D" id="3.30.200.20">
    <property type="entry name" value="Phosphorylase Kinase, domain 1"/>
    <property type="match status" value="1"/>
</dbReference>
<accession>A0A2U8FT75</accession>
<dbReference type="Pfam" id="PF08668">
    <property type="entry name" value="HDOD"/>
    <property type="match status" value="1"/>
</dbReference>
<dbReference type="InterPro" id="IPR011009">
    <property type="entry name" value="Kinase-like_dom_sf"/>
</dbReference>
<dbReference type="PROSITE" id="PS51833">
    <property type="entry name" value="HDOD"/>
    <property type="match status" value="1"/>
</dbReference>
<dbReference type="SUPFAM" id="SSF56112">
    <property type="entry name" value="Protein kinase-like (PK-like)"/>
    <property type="match status" value="1"/>
</dbReference>
<dbReference type="GO" id="GO:0005524">
    <property type="term" value="F:ATP binding"/>
    <property type="evidence" value="ECO:0007669"/>
    <property type="project" value="InterPro"/>
</dbReference>
<evidence type="ECO:0000259" key="1">
    <source>
        <dbReference type="PROSITE" id="PS50011"/>
    </source>
</evidence>
<evidence type="ECO:0000313" key="4">
    <source>
        <dbReference type="Proteomes" id="UP000244892"/>
    </source>
</evidence>
<sequence>MALAPPSAQPASRQFGRFELHQMVGRSLASSTWLARDPRLQHEILLCVPRARPATATERDTWTQDALMAARLKHPRLVDVLEVGAHDGWPFVACERPKGAMTLAERLQSGPALAVLEVAHWMADVVEGLAYAHEAGVAHFDIGLHNVLVEPSGHAGLFGLSVGLAAAAPGAPTKAQWSRSQVRVAAERDVLMCGLLMHRLLAGHPALDDADMGSAAGRVGPEIVRLPWTTPSPVPDTLRAIVNRATDRQQRQRYLNARTLLSALQGWIKTNSQDAAGPLALLLDRLNSVGSLPARPGTDRSLQTALGGMDGLRVDDLVDVVARNPALAWELLRAVNNAVYRGRSADEGVGTLSRAIVLLGQQGLRRVGGTVRTWPGALQAQASLQENWQAIDALKVALRQASLAGHMARLLRPFNVSDEEAFMAACSQKLGWLLILYHFPDEAAQVTRLMQPGPPPEAGAAPTPGMTQDAATSAVLGINLDDLTGEVMRHWGLHDRLVQAARPLPRGALVRRPSGPDETLRTVASLANELADARQLPGPRGATALHQAATRYARALDVTAKECQQVLEQSDRLVDAGLPTASVSPA</sequence>
<organism evidence="3 4">
    <name type="scientific">Aquabacterium olei</name>
    <dbReference type="NCBI Taxonomy" id="1296669"/>
    <lineage>
        <taxon>Bacteria</taxon>
        <taxon>Pseudomonadati</taxon>
        <taxon>Pseudomonadota</taxon>
        <taxon>Betaproteobacteria</taxon>
        <taxon>Burkholderiales</taxon>
        <taxon>Aquabacterium</taxon>
    </lineage>
</organism>
<dbReference type="InterPro" id="IPR052340">
    <property type="entry name" value="RNase_Y/CdgJ"/>
</dbReference>
<dbReference type="SMART" id="SM00220">
    <property type="entry name" value="S_TKc"/>
    <property type="match status" value="1"/>
</dbReference>
<dbReference type="PROSITE" id="PS50011">
    <property type="entry name" value="PROTEIN_KINASE_DOM"/>
    <property type="match status" value="1"/>
</dbReference>
<dbReference type="Gene3D" id="1.10.510.10">
    <property type="entry name" value="Transferase(Phosphotransferase) domain 1"/>
    <property type="match status" value="1"/>
</dbReference>
<reference evidence="3 4" key="1">
    <citation type="submission" date="2018-05" db="EMBL/GenBank/DDBJ databases">
        <title>complete genome sequence of Aquabacterium olei NBRC 110486.</title>
        <authorList>
            <person name="Tang B."/>
            <person name="Chang J."/>
            <person name="Zhang L."/>
            <person name="Yang H."/>
        </authorList>
    </citation>
    <scope>NUCLEOTIDE SEQUENCE [LARGE SCALE GENOMIC DNA]</scope>
    <source>
        <strain evidence="3 4">NBRC 110486</strain>
    </source>
</reference>
<dbReference type="SUPFAM" id="SSF109604">
    <property type="entry name" value="HD-domain/PDEase-like"/>
    <property type="match status" value="1"/>
</dbReference>
<dbReference type="RefSeq" id="WP_109036614.1">
    <property type="nucleotide sequence ID" value="NZ_CP029210.1"/>
</dbReference>
<protein>
    <submittedName>
        <fullName evidence="3">Protein kinase</fullName>
    </submittedName>
</protein>
<feature type="domain" description="Protein kinase" evidence="1">
    <location>
        <begin position="18"/>
        <end position="268"/>
    </location>
</feature>
<dbReference type="KEGG" id="aon:DEH84_09350"/>
<dbReference type="GO" id="GO:0004672">
    <property type="term" value="F:protein kinase activity"/>
    <property type="evidence" value="ECO:0007669"/>
    <property type="project" value="InterPro"/>
</dbReference>
<dbReference type="Gene3D" id="1.10.3210.10">
    <property type="entry name" value="Hypothetical protein af1432"/>
    <property type="match status" value="1"/>
</dbReference>
<keyword evidence="4" id="KW-1185">Reference proteome</keyword>
<name>A0A2U8FT75_9BURK</name>
<evidence type="ECO:0000313" key="3">
    <source>
        <dbReference type="EMBL" id="AWI53614.1"/>
    </source>
</evidence>
<gene>
    <name evidence="3" type="ORF">DEH84_09350</name>
</gene>
<keyword evidence="3" id="KW-0808">Transferase</keyword>
<dbReference type="PANTHER" id="PTHR33525:SF4">
    <property type="entry name" value="CYCLIC DI-GMP PHOSPHODIESTERASE CDGJ"/>
    <property type="match status" value="1"/>
</dbReference>
<keyword evidence="3" id="KW-0418">Kinase</keyword>
<dbReference type="OrthoDB" id="9146420at2"/>
<dbReference type="Pfam" id="PF00069">
    <property type="entry name" value="Pkinase"/>
    <property type="match status" value="1"/>
</dbReference>
<dbReference type="EMBL" id="CP029210">
    <property type="protein sequence ID" value="AWI53614.1"/>
    <property type="molecule type" value="Genomic_DNA"/>
</dbReference>